<dbReference type="EC" id="2.8.3.26" evidence="3"/>
<dbReference type="SUPFAM" id="SSF89796">
    <property type="entry name" value="CoA-transferase family III (CaiB/BaiF)"/>
    <property type="match status" value="1"/>
</dbReference>
<evidence type="ECO:0000313" key="3">
    <source>
        <dbReference type="EMBL" id="MFC6953367.1"/>
    </source>
</evidence>
<keyword evidence="1 3" id="KW-0808">Transferase</keyword>
<evidence type="ECO:0000256" key="1">
    <source>
        <dbReference type="ARBA" id="ARBA00022679"/>
    </source>
</evidence>
<dbReference type="Pfam" id="PF02515">
    <property type="entry name" value="CoA_transf_3"/>
    <property type="match status" value="1"/>
</dbReference>
<keyword evidence="4" id="KW-1185">Reference proteome</keyword>
<feature type="region of interest" description="Disordered" evidence="2">
    <location>
        <begin position="1"/>
        <end position="49"/>
    </location>
</feature>
<reference evidence="3 4" key="1">
    <citation type="journal article" date="2019" name="Int. J. Syst. Evol. Microbiol.">
        <title>The Global Catalogue of Microorganisms (GCM) 10K type strain sequencing project: providing services to taxonomists for standard genome sequencing and annotation.</title>
        <authorList>
            <consortium name="The Broad Institute Genomics Platform"/>
            <consortium name="The Broad Institute Genome Sequencing Center for Infectious Disease"/>
            <person name="Wu L."/>
            <person name="Ma J."/>
        </authorList>
    </citation>
    <scope>NUCLEOTIDE SEQUENCE [LARGE SCALE GENOMIC DNA]</scope>
    <source>
        <strain evidence="3 4">GX26</strain>
    </source>
</reference>
<evidence type="ECO:0000256" key="2">
    <source>
        <dbReference type="SAM" id="MobiDB-lite"/>
    </source>
</evidence>
<organism evidence="3 4">
    <name type="scientific">Halorubellus litoreus</name>
    <dbReference type="NCBI Taxonomy" id="755308"/>
    <lineage>
        <taxon>Archaea</taxon>
        <taxon>Methanobacteriati</taxon>
        <taxon>Methanobacteriota</taxon>
        <taxon>Stenosarchaea group</taxon>
        <taxon>Halobacteria</taxon>
        <taxon>Halobacteriales</taxon>
        <taxon>Halorubellaceae</taxon>
        <taxon>Halorubellus</taxon>
    </lineage>
</organism>
<dbReference type="NCBIfam" id="NF041294">
    <property type="entry name" value="Scnl_mescCoAtase"/>
    <property type="match status" value="1"/>
</dbReference>
<dbReference type="InterPro" id="IPR050483">
    <property type="entry name" value="CoA-transferase_III_domain"/>
</dbReference>
<dbReference type="AlphaFoldDB" id="A0ABD5VGZ7"/>
<dbReference type="InterPro" id="IPR044855">
    <property type="entry name" value="CoA-Trfase_III_dom3_sf"/>
</dbReference>
<dbReference type="Proteomes" id="UP001596395">
    <property type="component" value="Unassembled WGS sequence"/>
</dbReference>
<dbReference type="EMBL" id="JBHSXN010000002">
    <property type="protein sequence ID" value="MFC6953367.1"/>
    <property type="molecule type" value="Genomic_DNA"/>
</dbReference>
<dbReference type="Gene3D" id="3.40.50.10540">
    <property type="entry name" value="Crotonobetainyl-coa:carnitine coa-transferase, domain 1"/>
    <property type="match status" value="1"/>
</dbReference>
<dbReference type="InterPro" id="IPR054905">
    <property type="entry name" value="Scnl_mescCoAtase"/>
</dbReference>
<dbReference type="InterPro" id="IPR003673">
    <property type="entry name" value="CoA-Trfase_fam_III"/>
</dbReference>
<accession>A0ABD5VGZ7</accession>
<name>A0ABD5VGZ7_9EURY</name>
<dbReference type="GO" id="GO:0016740">
    <property type="term" value="F:transferase activity"/>
    <property type="evidence" value="ECO:0007669"/>
    <property type="project" value="UniProtKB-KW"/>
</dbReference>
<gene>
    <name evidence="3" type="primary">mct</name>
    <name evidence="3" type="ORF">ACFQGB_10880</name>
</gene>
<comment type="caution">
    <text evidence="3">The sequence shown here is derived from an EMBL/GenBank/DDBJ whole genome shotgun (WGS) entry which is preliminary data.</text>
</comment>
<proteinExistence type="predicted"/>
<feature type="compositionally biased region" description="Basic and acidic residues" evidence="2">
    <location>
        <begin position="414"/>
        <end position="437"/>
    </location>
</feature>
<dbReference type="InterPro" id="IPR023606">
    <property type="entry name" value="CoA-Trfase_III_dom_1_sf"/>
</dbReference>
<dbReference type="RefSeq" id="WP_336350328.1">
    <property type="nucleotide sequence ID" value="NZ_JAZAQL010000002.1"/>
</dbReference>
<protein>
    <submittedName>
        <fullName evidence="3">Succinyl-CoA:mesaconate CoA-transferase</fullName>
        <ecNumber evidence="3">2.8.3.26</ecNumber>
    </submittedName>
</protein>
<dbReference type="PANTHER" id="PTHR48207">
    <property type="entry name" value="SUCCINATE--HYDROXYMETHYLGLUTARATE COA-TRANSFERASE"/>
    <property type="match status" value="1"/>
</dbReference>
<dbReference type="Gene3D" id="3.30.1540.10">
    <property type="entry name" value="formyl-coa transferase, domain 3"/>
    <property type="match status" value="1"/>
</dbReference>
<sequence>MPGRDAGDEPASNRADSHTGGDDADPTTGTGATRTGDEPAPGNEGPLSDLRVVDLTQVLAGPYCTMLLADLGADVVKVERPGGDLIRSNPPHVGDADDEPYGGYFQSVNRGKRSVELDLGDDDDREDFRYLVESADVVVENYRAGTMERLGCAYEDLKELNPELIYASIRGFGDPRTGESHRQGQPSFDLVAQALGGVMEITGQADGPPTKVGPGIGDLFTAVLEAVGILAAVHRRERTGEGSYVDTGMYDAMVSMCERAVYHYSYDDDVLTRQGNSHPTLFPYNAFEADDGYVVIAAFSDGHWRELCEAMDRPDLAADYPDAPSRIRARDDLRPQIAEWTRTLSADGIVDLLDGRVPAAPVQDTADIFDDPHVHDRGMLADVEQPGADRDVTVAGCPIKFGDAPTGPRGRAPLLDEHRDELLGDRDRERPRASGDD</sequence>
<feature type="region of interest" description="Disordered" evidence="2">
    <location>
        <begin position="399"/>
        <end position="437"/>
    </location>
</feature>
<dbReference type="PANTHER" id="PTHR48207:SF3">
    <property type="entry name" value="SUCCINATE--HYDROXYMETHYLGLUTARATE COA-TRANSFERASE"/>
    <property type="match status" value="1"/>
</dbReference>
<evidence type="ECO:0000313" key="4">
    <source>
        <dbReference type="Proteomes" id="UP001596395"/>
    </source>
</evidence>